<feature type="binding site" evidence="14">
    <location>
        <position position="225"/>
    </location>
    <ligand>
        <name>substrate</name>
    </ligand>
</feature>
<evidence type="ECO:0000313" key="17">
    <source>
        <dbReference type="EMBL" id="BBK24211.1"/>
    </source>
</evidence>
<dbReference type="EMBL" id="AP019697">
    <property type="protein sequence ID" value="BBK24211.1"/>
    <property type="molecule type" value="Genomic_DNA"/>
</dbReference>
<comment type="pathway">
    <text evidence="3 14 15">Amino-acid biosynthesis; L-leucine biosynthesis; L-leucine from 3-methyl-2-oxobutanoate: step 3/4.</text>
</comment>
<dbReference type="GO" id="GO:0003862">
    <property type="term" value="F:3-isopropylmalate dehydrogenase activity"/>
    <property type="evidence" value="ECO:0007669"/>
    <property type="project" value="UniProtKB-UniRule"/>
</dbReference>
<keyword evidence="14" id="KW-0963">Cytoplasm</keyword>
<dbReference type="GO" id="GO:0000287">
    <property type="term" value="F:magnesium ion binding"/>
    <property type="evidence" value="ECO:0007669"/>
    <property type="project" value="InterPro"/>
</dbReference>
<feature type="binding site" evidence="14">
    <location>
        <position position="249"/>
    </location>
    <ligand>
        <name>Mg(2+)</name>
        <dbReference type="ChEBI" id="CHEBI:18420"/>
    </ligand>
</feature>
<dbReference type="SUPFAM" id="SSF53659">
    <property type="entry name" value="Isocitrate/Isopropylmalate dehydrogenase-like"/>
    <property type="match status" value="1"/>
</dbReference>
<protein>
    <recommendedName>
        <fullName evidence="14">3-isopropylmalate dehydrogenase</fullName>
        <ecNumber evidence="14">1.1.1.85</ecNumber>
    </recommendedName>
    <alternativeName>
        <fullName evidence="14">3-IPM-DH</fullName>
    </alternativeName>
    <alternativeName>
        <fullName evidence="14">Beta-IPM dehydrogenase</fullName>
        <shortName evidence="14">IMDH</shortName>
    </alternativeName>
</protein>
<dbReference type="InterPro" id="IPR024084">
    <property type="entry name" value="IsoPropMal-DH-like_dom"/>
</dbReference>
<evidence type="ECO:0000256" key="9">
    <source>
        <dbReference type="ARBA" id="ARBA00022842"/>
    </source>
</evidence>
<evidence type="ECO:0000256" key="3">
    <source>
        <dbReference type="ARBA" id="ARBA00004762"/>
    </source>
</evidence>
<dbReference type="Pfam" id="PF00180">
    <property type="entry name" value="Iso_dh"/>
    <property type="match status" value="1"/>
</dbReference>
<feature type="binding site" evidence="14">
    <location>
        <position position="97"/>
    </location>
    <ligand>
        <name>substrate</name>
    </ligand>
</feature>
<comment type="caution">
    <text evidence="14">Lacks conserved residue(s) required for the propagation of feature annotation.</text>
</comment>
<reference evidence="18" key="1">
    <citation type="submission" date="2019-05" db="EMBL/GenBank/DDBJ databases">
        <title>Complete genome sequencing of Dialister sp. strain 5BBH33.</title>
        <authorList>
            <person name="Sakamoto M."/>
            <person name="Murakami T."/>
            <person name="Mori H."/>
        </authorList>
    </citation>
    <scope>NUCLEOTIDE SEQUENCE [LARGE SCALE GENOMIC DNA]</scope>
    <source>
        <strain evidence="18">5BBH33</strain>
    </source>
</reference>
<keyword evidence="13 14" id="KW-0100">Branched-chain amino acid biosynthesis</keyword>
<dbReference type="UniPathway" id="UPA00048">
    <property type="reaction ID" value="UER00072"/>
</dbReference>
<evidence type="ECO:0000313" key="18">
    <source>
        <dbReference type="Proteomes" id="UP000320585"/>
    </source>
</evidence>
<evidence type="ECO:0000256" key="12">
    <source>
        <dbReference type="ARBA" id="ARBA00023211"/>
    </source>
</evidence>
<evidence type="ECO:0000256" key="6">
    <source>
        <dbReference type="ARBA" id="ARBA00022430"/>
    </source>
</evidence>
<dbReference type="HAMAP" id="MF_01033">
    <property type="entry name" value="LeuB_type1"/>
    <property type="match status" value="1"/>
</dbReference>
<dbReference type="PROSITE" id="PS00470">
    <property type="entry name" value="IDH_IMDH"/>
    <property type="match status" value="1"/>
</dbReference>
<evidence type="ECO:0000256" key="2">
    <source>
        <dbReference type="ARBA" id="ARBA00001936"/>
    </source>
</evidence>
<evidence type="ECO:0000256" key="8">
    <source>
        <dbReference type="ARBA" id="ARBA00022723"/>
    </source>
</evidence>
<feature type="binding site" evidence="14">
    <location>
        <begin position="282"/>
        <end position="294"/>
    </location>
    <ligand>
        <name>NAD(+)</name>
        <dbReference type="ChEBI" id="CHEBI:57540"/>
    </ligand>
</feature>
<dbReference type="FunFam" id="3.40.718.10:FF:000006">
    <property type="entry name" value="3-isopropylmalate dehydrogenase"/>
    <property type="match status" value="1"/>
</dbReference>
<keyword evidence="18" id="KW-1185">Reference proteome</keyword>
<dbReference type="GO" id="GO:0009098">
    <property type="term" value="P:L-leucine biosynthetic process"/>
    <property type="evidence" value="ECO:0007669"/>
    <property type="project" value="UniProtKB-UniRule"/>
</dbReference>
<keyword evidence="11 14" id="KW-0520">NAD</keyword>
<dbReference type="PANTHER" id="PTHR42979:SF1">
    <property type="entry name" value="3-ISOPROPYLMALATE DEHYDROGENASE"/>
    <property type="match status" value="1"/>
</dbReference>
<comment type="subunit">
    <text evidence="5 14 15">Homodimer.</text>
</comment>
<keyword evidence="10 14" id="KW-0560">Oxidoreductase</keyword>
<evidence type="ECO:0000256" key="1">
    <source>
        <dbReference type="ARBA" id="ARBA00000624"/>
    </source>
</evidence>
<dbReference type="Gene3D" id="3.40.718.10">
    <property type="entry name" value="Isopropylmalate Dehydrogenase"/>
    <property type="match status" value="1"/>
</dbReference>
<feature type="binding site" evidence="14">
    <location>
        <position position="253"/>
    </location>
    <ligand>
        <name>Mg(2+)</name>
        <dbReference type="ChEBI" id="CHEBI:18420"/>
    </ligand>
</feature>
<evidence type="ECO:0000256" key="11">
    <source>
        <dbReference type="ARBA" id="ARBA00023027"/>
    </source>
</evidence>
<keyword evidence="12 14" id="KW-0464">Manganese</keyword>
<feature type="binding site" evidence="14">
    <location>
        <position position="225"/>
    </location>
    <ligand>
        <name>Mg(2+)</name>
        <dbReference type="ChEBI" id="CHEBI:18420"/>
    </ligand>
</feature>
<feature type="site" description="Important for catalysis" evidence="14">
    <location>
        <position position="192"/>
    </location>
</feature>
<dbReference type="GO" id="GO:0005829">
    <property type="term" value="C:cytosol"/>
    <property type="evidence" value="ECO:0007669"/>
    <property type="project" value="TreeGrafter"/>
</dbReference>
<dbReference type="EC" id="1.1.1.85" evidence="14"/>
<comment type="cofactor">
    <cofactor evidence="2">
        <name>Mn(2+)</name>
        <dbReference type="ChEBI" id="CHEBI:29035"/>
    </cofactor>
</comment>
<dbReference type="SMART" id="SM01329">
    <property type="entry name" value="Iso_dh"/>
    <property type="match status" value="1"/>
</dbReference>
<keyword evidence="9 14" id="KW-0460">Magnesium</keyword>
<feature type="binding site" evidence="14">
    <location>
        <position position="107"/>
    </location>
    <ligand>
        <name>substrate</name>
    </ligand>
</feature>
<comment type="cofactor">
    <cofactor evidence="14 15">
        <name>Mg(2+)</name>
        <dbReference type="ChEBI" id="CHEBI:18420"/>
    </cofactor>
    <cofactor evidence="14 15">
        <name>Mn(2+)</name>
        <dbReference type="ChEBI" id="CHEBI:29035"/>
    </cofactor>
    <text evidence="14 15">Binds 1 Mg(2+) or Mn(2+) ion per subunit.</text>
</comment>
<comment type="subcellular location">
    <subcellularLocation>
        <location evidence="14">Cytoplasm</location>
    </subcellularLocation>
</comment>
<evidence type="ECO:0000256" key="13">
    <source>
        <dbReference type="ARBA" id="ARBA00023304"/>
    </source>
</evidence>
<keyword evidence="8 14" id="KW-0479">Metal-binding</keyword>
<evidence type="ECO:0000256" key="15">
    <source>
        <dbReference type="RuleBase" id="RU004445"/>
    </source>
</evidence>
<evidence type="ECO:0000256" key="10">
    <source>
        <dbReference type="ARBA" id="ARBA00023002"/>
    </source>
</evidence>
<name>A0A8D4UTB6_9FIRM</name>
<evidence type="ECO:0000256" key="4">
    <source>
        <dbReference type="ARBA" id="ARBA00008319"/>
    </source>
</evidence>
<evidence type="ECO:0000256" key="7">
    <source>
        <dbReference type="ARBA" id="ARBA00022605"/>
    </source>
</evidence>
<dbReference type="Proteomes" id="UP000320585">
    <property type="component" value="Chromosome"/>
</dbReference>
<feature type="site" description="Important for catalysis" evidence="14">
    <location>
        <position position="142"/>
    </location>
</feature>
<comment type="similarity">
    <text evidence="4 14">Belongs to the isocitrate and isopropylmalate dehydrogenases family. LeuB type 1 subfamily.</text>
</comment>
<dbReference type="InterPro" id="IPR004429">
    <property type="entry name" value="Isopropylmalate_DH"/>
</dbReference>
<proteinExistence type="inferred from homology"/>
<dbReference type="KEGG" id="dho:Dia5BBH33_01460"/>
<dbReference type="InterPro" id="IPR019818">
    <property type="entry name" value="IsoCit/isopropylmalate_DH_CS"/>
</dbReference>
<evidence type="ECO:0000256" key="5">
    <source>
        <dbReference type="ARBA" id="ARBA00011738"/>
    </source>
</evidence>
<dbReference type="AlphaFoldDB" id="A0A8D4UTB6"/>
<comment type="catalytic activity">
    <reaction evidence="1 14 15">
        <text>(2R,3S)-3-isopropylmalate + NAD(+) = 4-methyl-2-oxopentanoate + CO2 + NADH</text>
        <dbReference type="Rhea" id="RHEA:32271"/>
        <dbReference type="ChEBI" id="CHEBI:16526"/>
        <dbReference type="ChEBI" id="CHEBI:17865"/>
        <dbReference type="ChEBI" id="CHEBI:35121"/>
        <dbReference type="ChEBI" id="CHEBI:57540"/>
        <dbReference type="ChEBI" id="CHEBI:57945"/>
        <dbReference type="EC" id="1.1.1.85"/>
    </reaction>
</comment>
<keyword evidence="6 14" id="KW-0432">Leucine biosynthesis</keyword>
<feature type="binding site" evidence="14">
    <location>
        <position position="135"/>
    </location>
    <ligand>
        <name>substrate</name>
    </ligand>
</feature>
<dbReference type="GO" id="GO:0051287">
    <property type="term" value="F:NAD binding"/>
    <property type="evidence" value="ECO:0007669"/>
    <property type="project" value="InterPro"/>
</dbReference>
<sequence length="358" mass="39510">MMAKKITVIPGDGIGQEITEETVRVLGKIDEIYKIGFQFEWKEAGGTAYDHTGSPLPEETIESCRKADAVLFGAVGGDQWDHLTPDLRPEKAILGLRKQLGLYVNLRPVRISDSMIDYSPLKPEIAKGTDIMIVRELVGGIYFGDRCESEIHNGAERAWDLENYSVPEVERIARFAFEAARKRKNHVTSVDKSNVLATSRLWRRTVIRVHDEEYPDVKLDHMYVDNCAQQFAIHPPFFDVVVTGNMFGDILSDEAAVLSGSVGMLPSASIGQETSLYEPIHGSAPDIAGKGIANPIAAILSAAMLLRYSLNEDKAADAIEKAVSDTLDEGYRTGDIYKEGMKKVNGIEMTEAILAHIK</sequence>
<accession>A0A8D4UTB6</accession>
<gene>
    <name evidence="14 17" type="primary">leuB</name>
    <name evidence="17" type="ORF">Dia5BBH33_01460</name>
</gene>
<organism evidence="17 18">
    <name type="scientific">Dialister hominis</name>
    <dbReference type="NCBI Taxonomy" id="2582419"/>
    <lineage>
        <taxon>Bacteria</taxon>
        <taxon>Bacillati</taxon>
        <taxon>Bacillota</taxon>
        <taxon>Negativicutes</taxon>
        <taxon>Veillonellales</taxon>
        <taxon>Veillonellaceae</taxon>
        <taxon>Dialister</taxon>
    </lineage>
</organism>
<comment type="function">
    <text evidence="14 15">Catalyzes the oxidation of 3-carboxy-2-hydroxy-4-methylpentanoate (3-isopropylmalate) to 3-carboxy-4-methyl-2-oxopentanoate. The product decarboxylates to 4-methyl-2 oxopentanoate.</text>
</comment>
<evidence type="ECO:0000259" key="16">
    <source>
        <dbReference type="SMART" id="SM01329"/>
    </source>
</evidence>
<keyword evidence="7 14" id="KW-0028">Amino-acid biosynthesis</keyword>
<feature type="domain" description="Isopropylmalate dehydrogenase-like" evidence="16">
    <location>
        <begin position="5"/>
        <end position="353"/>
    </location>
</feature>
<dbReference type="PANTHER" id="PTHR42979">
    <property type="entry name" value="3-ISOPROPYLMALATE DEHYDROGENASE"/>
    <property type="match status" value="1"/>
</dbReference>
<evidence type="ECO:0000256" key="14">
    <source>
        <dbReference type="HAMAP-Rule" id="MF_01033"/>
    </source>
</evidence>
<dbReference type="NCBIfam" id="TIGR00169">
    <property type="entry name" value="leuB"/>
    <property type="match status" value="1"/>
</dbReference>